<dbReference type="GO" id="GO:0016853">
    <property type="term" value="F:isomerase activity"/>
    <property type="evidence" value="ECO:0007669"/>
    <property type="project" value="UniProtKB-KW"/>
</dbReference>
<keyword evidence="1 3" id="KW-0413">Isomerase</keyword>
<dbReference type="InterPro" id="IPR001853">
    <property type="entry name" value="DSBA-like_thioredoxin_dom"/>
</dbReference>
<dbReference type="SUPFAM" id="SSF52833">
    <property type="entry name" value="Thioredoxin-like"/>
    <property type="match status" value="1"/>
</dbReference>
<dbReference type="InterPro" id="IPR036249">
    <property type="entry name" value="Thioredoxin-like_sf"/>
</dbReference>
<gene>
    <name evidence="3" type="ORF">ACFO5X_11955</name>
</gene>
<sequence length="207" mass="22830">MAARGLSFFFDFASPYAYLAFDEVLRIGAEAGLPVTLRPAMVWAILKAQGIPPPMETETRRRYMLADMERSAAFFGLPYRQPDPLPMSAHLALRMWIGFAGEQPDPPVDLIRALFRARFAQGLDLRDPAVLATIALDAGYDPDSAARFMEDAGCRDQLRQHIDDAVALGVPGVPCVVLGQELFFGADRLPQLRWRLGLAQREPAAAS</sequence>
<dbReference type="RefSeq" id="WP_380717684.1">
    <property type="nucleotide sequence ID" value="NZ_JBHSGI010000009.1"/>
</dbReference>
<dbReference type="PIRSF" id="PIRSF006386">
    <property type="entry name" value="HCCAis_GSTk"/>
    <property type="match status" value="1"/>
</dbReference>
<evidence type="ECO:0000313" key="4">
    <source>
        <dbReference type="Proteomes" id="UP001595973"/>
    </source>
</evidence>
<organism evidence="3 4">
    <name type="scientific">Seohaeicola nanhaiensis</name>
    <dbReference type="NCBI Taxonomy" id="1387282"/>
    <lineage>
        <taxon>Bacteria</taxon>
        <taxon>Pseudomonadati</taxon>
        <taxon>Pseudomonadota</taxon>
        <taxon>Alphaproteobacteria</taxon>
        <taxon>Rhodobacterales</taxon>
        <taxon>Roseobacteraceae</taxon>
        <taxon>Seohaeicola</taxon>
    </lineage>
</organism>
<dbReference type="EMBL" id="JBHSGI010000009">
    <property type="protein sequence ID" value="MFC4669272.1"/>
    <property type="molecule type" value="Genomic_DNA"/>
</dbReference>
<accession>A0ABV9KGH8</accession>
<feature type="domain" description="DSBA-like thioredoxin" evidence="2">
    <location>
        <begin position="6"/>
        <end position="195"/>
    </location>
</feature>
<dbReference type="InterPro" id="IPR051924">
    <property type="entry name" value="GST_Kappa/NadH"/>
</dbReference>
<proteinExistence type="inferred from homology"/>
<dbReference type="Gene3D" id="3.40.30.10">
    <property type="entry name" value="Glutaredoxin"/>
    <property type="match status" value="1"/>
</dbReference>
<reference evidence="4" key="1">
    <citation type="journal article" date="2019" name="Int. J. Syst. Evol. Microbiol.">
        <title>The Global Catalogue of Microorganisms (GCM) 10K type strain sequencing project: providing services to taxonomists for standard genome sequencing and annotation.</title>
        <authorList>
            <consortium name="The Broad Institute Genomics Platform"/>
            <consortium name="The Broad Institute Genome Sequencing Center for Infectious Disease"/>
            <person name="Wu L."/>
            <person name="Ma J."/>
        </authorList>
    </citation>
    <scope>NUCLEOTIDE SEQUENCE [LARGE SCALE GENOMIC DNA]</scope>
    <source>
        <strain evidence="4">CGMCC 4.7283</strain>
    </source>
</reference>
<keyword evidence="4" id="KW-1185">Reference proteome</keyword>
<comment type="catalytic activity">
    <reaction evidence="1">
        <text>2-hydroxychromene-2-carboxylate = (3E)-4-(2-hydroxyphenyl)-2-oxobut-3-enoate</text>
        <dbReference type="Rhea" id="RHEA:27401"/>
        <dbReference type="ChEBI" id="CHEBI:59350"/>
        <dbReference type="ChEBI" id="CHEBI:59353"/>
        <dbReference type="EC" id="5.99.1.4"/>
    </reaction>
</comment>
<evidence type="ECO:0000313" key="3">
    <source>
        <dbReference type="EMBL" id="MFC4669272.1"/>
    </source>
</evidence>
<dbReference type="Pfam" id="PF01323">
    <property type="entry name" value="DSBA"/>
    <property type="match status" value="1"/>
</dbReference>
<dbReference type="CDD" id="cd03022">
    <property type="entry name" value="DsbA_HCCA_Iso"/>
    <property type="match status" value="1"/>
</dbReference>
<dbReference type="Proteomes" id="UP001595973">
    <property type="component" value="Unassembled WGS sequence"/>
</dbReference>
<name>A0ABV9KGH8_9RHOB</name>
<dbReference type="PANTHER" id="PTHR42943">
    <property type="entry name" value="GLUTATHIONE S-TRANSFERASE KAPPA"/>
    <property type="match status" value="1"/>
</dbReference>
<dbReference type="InterPro" id="IPR044087">
    <property type="entry name" value="NahD-like"/>
</dbReference>
<comment type="similarity">
    <text evidence="1">Belongs to the GST superfamily. NadH family.</text>
</comment>
<comment type="caution">
    <text evidence="3">The sequence shown here is derived from an EMBL/GenBank/DDBJ whole genome shotgun (WGS) entry which is preliminary data.</text>
</comment>
<evidence type="ECO:0000259" key="2">
    <source>
        <dbReference type="Pfam" id="PF01323"/>
    </source>
</evidence>
<dbReference type="InterPro" id="IPR014440">
    <property type="entry name" value="HCCAis_GSTk"/>
</dbReference>
<protein>
    <recommendedName>
        <fullName evidence="1">2-hydroxychromene-2-carboxylate isomerase</fullName>
        <ecNumber evidence="1">5.99.1.4</ecNumber>
    </recommendedName>
</protein>
<dbReference type="EC" id="5.99.1.4" evidence="1"/>
<evidence type="ECO:0000256" key="1">
    <source>
        <dbReference type="PIRNR" id="PIRNR006386"/>
    </source>
</evidence>
<dbReference type="PANTHER" id="PTHR42943:SF2">
    <property type="entry name" value="GLUTATHIONE S-TRANSFERASE KAPPA 1"/>
    <property type="match status" value="1"/>
</dbReference>